<keyword evidence="8" id="KW-1185">Reference proteome</keyword>
<dbReference type="PANTHER" id="PTHR30086">
    <property type="entry name" value="ARGININE EXPORTER PROTEIN ARGO"/>
    <property type="match status" value="1"/>
</dbReference>
<dbReference type="EMBL" id="SODF01000003">
    <property type="protein sequence ID" value="TDW15766.1"/>
    <property type="molecule type" value="Genomic_DNA"/>
</dbReference>
<comment type="caution">
    <text evidence="7">The sequence shown here is derived from an EMBL/GenBank/DDBJ whole genome shotgun (WGS) entry which is preliminary data.</text>
</comment>
<evidence type="ECO:0000256" key="4">
    <source>
        <dbReference type="ARBA" id="ARBA00022989"/>
    </source>
</evidence>
<gene>
    <name evidence="7" type="ORF">EV650_7258</name>
</gene>
<protein>
    <submittedName>
        <fullName evidence="7">Threonine/homoserine/homoserine lactone efflux protein</fullName>
    </submittedName>
</protein>
<keyword evidence="4 6" id="KW-1133">Transmembrane helix</keyword>
<feature type="transmembrane region" description="Helical" evidence="6">
    <location>
        <begin position="57"/>
        <end position="78"/>
    </location>
</feature>
<dbReference type="PANTHER" id="PTHR30086:SF20">
    <property type="entry name" value="ARGININE EXPORTER PROTEIN ARGO-RELATED"/>
    <property type="match status" value="1"/>
</dbReference>
<evidence type="ECO:0000256" key="2">
    <source>
        <dbReference type="ARBA" id="ARBA00022475"/>
    </source>
</evidence>
<evidence type="ECO:0000256" key="5">
    <source>
        <dbReference type="ARBA" id="ARBA00023136"/>
    </source>
</evidence>
<evidence type="ECO:0000256" key="1">
    <source>
        <dbReference type="ARBA" id="ARBA00004651"/>
    </source>
</evidence>
<dbReference type="Proteomes" id="UP000295447">
    <property type="component" value="Unassembled WGS sequence"/>
</dbReference>
<comment type="subcellular location">
    <subcellularLocation>
        <location evidence="1">Cell membrane</location>
        <topology evidence="1">Multi-pass membrane protein</topology>
    </subcellularLocation>
</comment>
<proteinExistence type="predicted"/>
<evidence type="ECO:0000256" key="6">
    <source>
        <dbReference type="SAM" id="Phobius"/>
    </source>
</evidence>
<keyword evidence="5 6" id="KW-0472">Membrane</keyword>
<sequence length="201" mass="20920">MLSALLSSIPGPSVVLETGRAITHGRSSALWIVLGNAIGGMMLLGLVLAGLGAVVAASAHLFVIVKILGALYLLWLGVRSLLAARAGSTNEFAAVAEPSATSRRRLVRQGFLVGVANPKSIVSLMAILPQFVDHTRGDATLQMLIIGLAGGVAQVGIETIWVHAAAGMRSWFLRRPRRIKAVKAAGGVAMIGLAGKLAFQR</sequence>
<dbReference type="Pfam" id="PF01810">
    <property type="entry name" value="LysE"/>
    <property type="match status" value="1"/>
</dbReference>
<name>A0A4R7ZFJ9_9ACTN</name>
<organism evidence="7 8">
    <name type="scientific">Kribbella kalugense</name>
    <dbReference type="NCBI Taxonomy" id="2512221"/>
    <lineage>
        <taxon>Bacteria</taxon>
        <taxon>Bacillati</taxon>
        <taxon>Actinomycetota</taxon>
        <taxon>Actinomycetes</taxon>
        <taxon>Propionibacteriales</taxon>
        <taxon>Kribbellaceae</taxon>
        <taxon>Kribbella</taxon>
    </lineage>
</organism>
<feature type="transmembrane region" description="Helical" evidence="6">
    <location>
        <begin position="143"/>
        <end position="161"/>
    </location>
</feature>
<dbReference type="InterPro" id="IPR001123">
    <property type="entry name" value="LeuE-type"/>
</dbReference>
<dbReference type="GO" id="GO:0005886">
    <property type="term" value="C:plasma membrane"/>
    <property type="evidence" value="ECO:0007669"/>
    <property type="project" value="UniProtKB-SubCell"/>
</dbReference>
<keyword evidence="3 6" id="KW-0812">Transmembrane</keyword>
<keyword evidence="2" id="KW-1003">Cell membrane</keyword>
<evidence type="ECO:0000313" key="8">
    <source>
        <dbReference type="Proteomes" id="UP000295447"/>
    </source>
</evidence>
<evidence type="ECO:0000313" key="7">
    <source>
        <dbReference type="EMBL" id="TDW15766.1"/>
    </source>
</evidence>
<dbReference type="GO" id="GO:0015171">
    <property type="term" value="F:amino acid transmembrane transporter activity"/>
    <property type="evidence" value="ECO:0007669"/>
    <property type="project" value="TreeGrafter"/>
</dbReference>
<evidence type="ECO:0000256" key="3">
    <source>
        <dbReference type="ARBA" id="ARBA00022692"/>
    </source>
</evidence>
<feature type="transmembrane region" description="Helical" evidence="6">
    <location>
        <begin position="29"/>
        <end position="51"/>
    </location>
</feature>
<dbReference type="AlphaFoldDB" id="A0A4R7ZFJ9"/>
<reference evidence="7 8" key="1">
    <citation type="submission" date="2019-03" db="EMBL/GenBank/DDBJ databases">
        <title>Genomic Encyclopedia of Type Strains, Phase III (KMG-III): the genomes of soil and plant-associated and newly described type strains.</title>
        <authorList>
            <person name="Whitman W."/>
        </authorList>
    </citation>
    <scope>NUCLEOTIDE SEQUENCE [LARGE SCALE GENOMIC DNA]</scope>
    <source>
        <strain evidence="7 8">VKM Ac-2570</strain>
    </source>
</reference>
<dbReference type="PIRSF" id="PIRSF006324">
    <property type="entry name" value="LeuE"/>
    <property type="match status" value="1"/>
</dbReference>
<feature type="transmembrane region" description="Helical" evidence="6">
    <location>
        <begin position="111"/>
        <end position="131"/>
    </location>
</feature>
<accession>A0A4R7ZFJ9</accession>